<dbReference type="Pfam" id="PF03205">
    <property type="entry name" value="MobB"/>
    <property type="match status" value="1"/>
</dbReference>
<accession>A0A098QTE6</accession>
<dbReference type="PANTHER" id="PTHR19136:SF81">
    <property type="entry name" value="MOLYBDENUM COFACTOR GUANYLYLTRANSFERASE"/>
    <property type="match status" value="1"/>
</dbReference>
<keyword evidence="5" id="KW-0460">Magnesium</keyword>
<dbReference type="Pfam" id="PF12804">
    <property type="entry name" value="NTP_transf_3"/>
    <property type="match status" value="2"/>
</dbReference>
<reference evidence="11 12" key="1">
    <citation type="submission" date="2014-05" db="EMBL/GenBank/DDBJ databases">
        <title>De novo Genome Sequence of Spirocheata sp.</title>
        <authorList>
            <person name="Shivani Y."/>
            <person name="Subhash Y."/>
            <person name="Tushar L."/>
            <person name="Sasikala C."/>
            <person name="Ramana C.V."/>
        </authorList>
    </citation>
    <scope>NUCLEOTIDE SEQUENCE [LARGE SCALE GENOMIC DNA]</scope>
    <source>
        <strain evidence="11 12">JC230</strain>
    </source>
</reference>
<keyword evidence="2" id="KW-0808">Transferase</keyword>
<dbReference type="OrthoDB" id="9786803at2"/>
<dbReference type="GO" id="GO:0006777">
    <property type="term" value="P:Mo-molybdopterin cofactor biosynthetic process"/>
    <property type="evidence" value="ECO:0007669"/>
    <property type="project" value="UniProtKB-KW"/>
</dbReference>
<protein>
    <recommendedName>
        <fullName evidence="13">Molybdopterin-guanine dinucleotide biosynthesis protein B</fullName>
    </recommendedName>
</protein>
<dbReference type="Proteomes" id="UP000029692">
    <property type="component" value="Unassembled WGS sequence"/>
</dbReference>
<evidence type="ECO:0000256" key="3">
    <source>
        <dbReference type="ARBA" id="ARBA00022723"/>
    </source>
</evidence>
<gene>
    <name evidence="11" type="ORF">DC28_13800</name>
</gene>
<keyword evidence="1" id="KW-0963">Cytoplasm</keyword>
<feature type="domain" description="MobA-like NTP transferase" evidence="10">
    <location>
        <begin position="315"/>
        <end position="419"/>
    </location>
</feature>
<dbReference type="InterPro" id="IPR027417">
    <property type="entry name" value="P-loop_NTPase"/>
</dbReference>
<evidence type="ECO:0000313" key="12">
    <source>
        <dbReference type="Proteomes" id="UP000029692"/>
    </source>
</evidence>
<evidence type="ECO:0000256" key="6">
    <source>
        <dbReference type="ARBA" id="ARBA00023134"/>
    </source>
</evidence>
<keyword evidence="6" id="KW-0342">GTP-binding</keyword>
<dbReference type="AlphaFoldDB" id="A0A098QTE6"/>
<keyword evidence="3" id="KW-0479">Metal-binding</keyword>
<proteinExistence type="predicted"/>
<dbReference type="CDD" id="cd02503">
    <property type="entry name" value="MobA"/>
    <property type="match status" value="1"/>
</dbReference>
<dbReference type="SUPFAM" id="SSF52540">
    <property type="entry name" value="P-loop containing nucleoside triphosphate hydrolases"/>
    <property type="match status" value="1"/>
</dbReference>
<keyword evidence="12" id="KW-1185">Reference proteome</keyword>
<organism evidence="11 12">
    <name type="scientific">Spirochaeta lutea</name>
    <dbReference type="NCBI Taxonomy" id="1480694"/>
    <lineage>
        <taxon>Bacteria</taxon>
        <taxon>Pseudomonadati</taxon>
        <taxon>Spirochaetota</taxon>
        <taxon>Spirochaetia</taxon>
        <taxon>Spirochaetales</taxon>
        <taxon>Spirochaetaceae</taxon>
        <taxon>Spirochaeta</taxon>
    </lineage>
</organism>
<dbReference type="InterPro" id="IPR029044">
    <property type="entry name" value="Nucleotide-diphossugar_trans"/>
</dbReference>
<evidence type="ECO:0000259" key="9">
    <source>
        <dbReference type="Pfam" id="PF03205"/>
    </source>
</evidence>
<evidence type="ECO:0000259" key="10">
    <source>
        <dbReference type="Pfam" id="PF12804"/>
    </source>
</evidence>
<feature type="domain" description="Molybdopterin-guanine dinucleotide biosynthesis protein B (MobB)" evidence="9">
    <location>
        <begin position="23"/>
        <end position="134"/>
    </location>
</feature>
<dbReference type="GO" id="GO:0046872">
    <property type="term" value="F:metal ion binding"/>
    <property type="evidence" value="ECO:0007669"/>
    <property type="project" value="UniProtKB-KW"/>
</dbReference>
<evidence type="ECO:0000256" key="7">
    <source>
        <dbReference type="ARBA" id="ARBA00023150"/>
    </source>
</evidence>
<feature type="compositionally biased region" description="Basic and acidic residues" evidence="8">
    <location>
        <begin position="294"/>
        <end position="314"/>
    </location>
</feature>
<dbReference type="InterPro" id="IPR025877">
    <property type="entry name" value="MobA-like_NTP_Trfase"/>
</dbReference>
<dbReference type="SUPFAM" id="SSF53448">
    <property type="entry name" value="Nucleotide-diphospho-sugar transferases"/>
    <property type="match status" value="1"/>
</dbReference>
<dbReference type="EMBL" id="JNUP01000071">
    <property type="protein sequence ID" value="KGE70994.1"/>
    <property type="molecule type" value="Genomic_DNA"/>
</dbReference>
<evidence type="ECO:0000256" key="1">
    <source>
        <dbReference type="ARBA" id="ARBA00022490"/>
    </source>
</evidence>
<comment type="caution">
    <text evidence="11">The sequence shown here is derived from an EMBL/GenBank/DDBJ whole genome shotgun (WGS) entry which is preliminary data.</text>
</comment>
<dbReference type="STRING" id="1480694.DC28_13800"/>
<dbReference type="PANTHER" id="PTHR19136">
    <property type="entry name" value="MOLYBDENUM COFACTOR GUANYLYLTRANSFERASE"/>
    <property type="match status" value="1"/>
</dbReference>
<dbReference type="InterPro" id="IPR013482">
    <property type="entry name" value="Molybde_CF_guanTrfase"/>
</dbReference>
<feature type="domain" description="MobA-like NTP transferase" evidence="10">
    <location>
        <begin position="210"/>
        <end position="252"/>
    </location>
</feature>
<keyword evidence="4" id="KW-0547">Nucleotide-binding</keyword>
<feature type="region of interest" description="Disordered" evidence="8">
    <location>
        <begin position="255"/>
        <end position="319"/>
    </location>
</feature>
<dbReference type="RefSeq" id="WP_052078904.1">
    <property type="nucleotide sequence ID" value="NZ_JNUP01000071.1"/>
</dbReference>
<dbReference type="eggNOG" id="COG1763">
    <property type="taxonomic scope" value="Bacteria"/>
</dbReference>
<dbReference type="Gene3D" id="3.40.50.300">
    <property type="entry name" value="P-loop containing nucleotide triphosphate hydrolases"/>
    <property type="match status" value="1"/>
</dbReference>
<name>A0A098QTE6_9SPIO</name>
<evidence type="ECO:0000256" key="8">
    <source>
        <dbReference type="SAM" id="MobiDB-lite"/>
    </source>
</evidence>
<keyword evidence="7" id="KW-0501">Molybdenum cofactor biosynthesis</keyword>
<dbReference type="InterPro" id="IPR004435">
    <property type="entry name" value="MobB_dom"/>
</dbReference>
<dbReference type="GO" id="GO:0005525">
    <property type="term" value="F:GTP binding"/>
    <property type="evidence" value="ECO:0007669"/>
    <property type="project" value="UniProtKB-KW"/>
</dbReference>
<evidence type="ECO:0000256" key="5">
    <source>
        <dbReference type="ARBA" id="ARBA00022842"/>
    </source>
</evidence>
<evidence type="ECO:0000256" key="4">
    <source>
        <dbReference type="ARBA" id="ARBA00022741"/>
    </source>
</evidence>
<evidence type="ECO:0000256" key="2">
    <source>
        <dbReference type="ARBA" id="ARBA00022679"/>
    </source>
</evidence>
<sequence>MKAEPRFKIKPTPGGWYYHPYEISLSGYSGSGKTTLARQLIAALAERRLTCGFIKHDAHRFEMDKPGKDTHQASQAGARGVYIQDPRHAALILDHGPQGPSQGLAEQALAPLDCLIIEGNKHSDLPKLILLDPRGEIDQEILQGDFTAPLALIHARGDEARALALADSDFNAETGAPPSPGIPVFCRDDIQGITTCILEYWAGRVPPVHALILGGGQSSRMGQDKSLLSYHGTTSQLAHTADMAARALEEMFPSRQAAPGPESPIPDAGPLPDRSSDPSETESLDRTEINSPDRAGRRSKERAEGGPESAEGRPRVYLSLRPGQEVPEDARDLPVIRDCFPGRGPVAGILSALEHQPGSAWLVLSCDLPLLDPRDLARLLKSRNPFALATSLKGFQDQPEPLCAIYEPKARPRLLSFIAQGSWCPRWALRSGGTTLITPENPQSVFNANTPEDRRRAAELLQLSESGDTP</sequence>
<evidence type="ECO:0008006" key="13">
    <source>
        <dbReference type="Google" id="ProtNLM"/>
    </source>
</evidence>
<dbReference type="NCBIfam" id="TIGR00176">
    <property type="entry name" value="mobB"/>
    <property type="match status" value="1"/>
</dbReference>
<dbReference type="GO" id="GO:0016779">
    <property type="term" value="F:nucleotidyltransferase activity"/>
    <property type="evidence" value="ECO:0007669"/>
    <property type="project" value="UniProtKB-ARBA"/>
</dbReference>
<dbReference type="eggNOG" id="COG0746">
    <property type="taxonomic scope" value="Bacteria"/>
</dbReference>
<evidence type="ECO:0000313" key="11">
    <source>
        <dbReference type="EMBL" id="KGE70994.1"/>
    </source>
</evidence>
<dbReference type="Gene3D" id="3.90.550.10">
    <property type="entry name" value="Spore Coat Polysaccharide Biosynthesis Protein SpsA, Chain A"/>
    <property type="match status" value="2"/>
</dbReference>